<keyword evidence="6 10" id="KW-0378">Hydrolase</keyword>
<comment type="catalytic activity">
    <reaction evidence="1">
        <text>Thiol-dependent hydrolysis of ester, thioester, amide, peptide and isopeptide bonds formed by the C-terminal Gly of ubiquitin (a 76-residue protein attached to proteins as an intracellular targeting signal).</text>
        <dbReference type="EC" id="3.4.19.12"/>
    </reaction>
</comment>
<dbReference type="InterPro" id="IPR029346">
    <property type="entry name" value="USP_C"/>
</dbReference>
<dbReference type="AlphaFoldDB" id="A0AAJ6QTX4"/>
<proteinExistence type="inferred from homology"/>
<evidence type="ECO:0000256" key="7">
    <source>
        <dbReference type="ARBA" id="ARBA00022807"/>
    </source>
</evidence>
<evidence type="ECO:0000256" key="4">
    <source>
        <dbReference type="ARBA" id="ARBA00022670"/>
    </source>
</evidence>
<dbReference type="KEGG" id="goe:100908457"/>
<name>A0AAJ6QTX4_9ACAR</name>
<protein>
    <recommendedName>
        <fullName evidence="3">ubiquitinyl hydrolase 1</fullName>
        <ecNumber evidence="3">3.4.19.12</ecNumber>
    </recommendedName>
</protein>
<evidence type="ECO:0000256" key="5">
    <source>
        <dbReference type="ARBA" id="ARBA00022786"/>
    </source>
</evidence>
<keyword evidence="5" id="KW-0833">Ubl conjugation pathway</keyword>
<dbReference type="Proteomes" id="UP000694867">
    <property type="component" value="Unplaced"/>
</dbReference>
<evidence type="ECO:0000256" key="3">
    <source>
        <dbReference type="ARBA" id="ARBA00012759"/>
    </source>
</evidence>
<dbReference type="GO" id="GO:0004843">
    <property type="term" value="F:cysteine-type deubiquitinase activity"/>
    <property type="evidence" value="ECO:0007669"/>
    <property type="project" value="UniProtKB-EC"/>
</dbReference>
<keyword evidence="7" id="KW-0788">Thiol protease</keyword>
<reference evidence="10" key="1">
    <citation type="submission" date="2025-08" db="UniProtKB">
        <authorList>
            <consortium name="RefSeq"/>
        </authorList>
    </citation>
    <scope>IDENTIFICATION</scope>
</reference>
<comment type="similarity">
    <text evidence="2">Belongs to the peptidase C19 family.</text>
</comment>
<evidence type="ECO:0000256" key="1">
    <source>
        <dbReference type="ARBA" id="ARBA00000707"/>
    </source>
</evidence>
<dbReference type="GeneID" id="100908457"/>
<sequence length="382" mass="43658">MEKLPLAENNDNHDGTRVSEDYWKTKELCRTAIKNLQTVCEALHVLKYLEPGEPADPEEIKRKFQYEWTSSVSSDGGVNYSQTFDFAFSATKNASDSLKTLSRELRGNNKAKSAEVNAKSLMTRFEQSKGEFMDIDARTSARKLVVGLLDHLRVRSVGGDQRYLAVPWINYDFTENRELTLFPKKSATVADLLHEAEGALHPGDLDIHHGSGKLRLLEIDAHLITKILPGTTNLRELDVTSKTLRIEEVPREQLEAVDNKRTALLPCAYYQPEICRTHGTPFLIKIYNDEPFQAVRDRIQERLKIVDDEFAKWRLFVISEGCVTYIQNPQEAVNVPELMRDCQGGFSAIPWLGLDSINMTPKTTRLHRQKKKKKPQNFLLIW</sequence>
<evidence type="ECO:0000256" key="6">
    <source>
        <dbReference type="ARBA" id="ARBA00022801"/>
    </source>
</evidence>
<keyword evidence="9" id="KW-1185">Reference proteome</keyword>
<evidence type="ECO:0000313" key="9">
    <source>
        <dbReference type="Proteomes" id="UP000694867"/>
    </source>
</evidence>
<evidence type="ECO:0000256" key="2">
    <source>
        <dbReference type="ARBA" id="ARBA00009085"/>
    </source>
</evidence>
<feature type="domain" description="Ubiquitin carboxyl-terminal hydrolase C-terminal" evidence="8">
    <location>
        <begin position="162"/>
        <end position="361"/>
    </location>
</feature>
<evidence type="ECO:0000259" key="8">
    <source>
        <dbReference type="Pfam" id="PF14533"/>
    </source>
</evidence>
<accession>A0AAJ6QTX4</accession>
<dbReference type="EC" id="3.4.19.12" evidence="3"/>
<keyword evidence="4" id="KW-0645">Protease</keyword>
<gene>
    <name evidence="10" type="primary">LOC100908457</name>
</gene>
<evidence type="ECO:0000313" key="10">
    <source>
        <dbReference type="RefSeq" id="XP_003743764.1"/>
    </source>
</evidence>
<dbReference type="GO" id="GO:0006508">
    <property type="term" value="P:proteolysis"/>
    <property type="evidence" value="ECO:0007669"/>
    <property type="project" value="UniProtKB-KW"/>
</dbReference>
<dbReference type="Pfam" id="PF14533">
    <property type="entry name" value="USP7_C2"/>
    <property type="match status" value="1"/>
</dbReference>
<dbReference type="RefSeq" id="XP_003743764.1">
    <property type="nucleotide sequence ID" value="XM_003743716.2"/>
</dbReference>
<organism evidence="9 10">
    <name type="scientific">Galendromus occidentalis</name>
    <name type="common">western predatory mite</name>
    <dbReference type="NCBI Taxonomy" id="34638"/>
    <lineage>
        <taxon>Eukaryota</taxon>
        <taxon>Metazoa</taxon>
        <taxon>Ecdysozoa</taxon>
        <taxon>Arthropoda</taxon>
        <taxon>Chelicerata</taxon>
        <taxon>Arachnida</taxon>
        <taxon>Acari</taxon>
        <taxon>Parasitiformes</taxon>
        <taxon>Mesostigmata</taxon>
        <taxon>Gamasina</taxon>
        <taxon>Phytoseioidea</taxon>
        <taxon>Phytoseiidae</taxon>
        <taxon>Typhlodrominae</taxon>
        <taxon>Galendromus</taxon>
    </lineage>
</organism>